<dbReference type="PANTHER" id="PTHR40616:SF1">
    <property type="entry name" value="LINALOOL DEHYDRATASE_ISOMERASE DOMAIN-CONTAINING PROTEIN"/>
    <property type="match status" value="1"/>
</dbReference>
<evidence type="ECO:0000313" key="1">
    <source>
        <dbReference type="EMBL" id="MBB3111637.1"/>
    </source>
</evidence>
<comment type="caution">
    <text evidence="1">The sequence shown here is derived from an EMBL/GenBank/DDBJ whole genome shotgun (WGS) entry which is preliminary data.</text>
</comment>
<organism evidence="1 2">
    <name type="scientific">Paenibacillus phyllosphaerae</name>
    <dbReference type="NCBI Taxonomy" id="274593"/>
    <lineage>
        <taxon>Bacteria</taxon>
        <taxon>Bacillati</taxon>
        <taxon>Bacillota</taxon>
        <taxon>Bacilli</taxon>
        <taxon>Bacillales</taxon>
        <taxon>Paenibacillaceae</taxon>
        <taxon>Paenibacillus</taxon>
    </lineage>
</organism>
<sequence length="564" mass="64044">MVRQHPWDDMTQEQQFLVTQSMAYMDRHYNAGMGLLKDESGAYHSTRASAHYVLGLLLRNAPGDRERAVVAIERVLDTQLIAPGEIYHATFRASPEAASPPAGRMAWGAFPPSIAYSLPETLDSIFDTFLVQAKDLLALNGPEGRTTAKRIFQEAADSVLPPIWRSYDPNWREFIACTFALVLEHFEDALPSETVRRMDSSMEMAVAASIERRRSQSIAMNTNIELMHMFIAHYYGHRFGREDWQRHAEEEAERFLHAYEEFDSFAEYNSATYYGVDLAVLGMWRRYGRTASFRKIGLAVEHGLWRNLALFYNANLENVSGPFSRAYEMEMVAHSSLGVFVYLALGAGYEHMTAVNCESEHDPIIALVGVDVPDDVLPLLREHRQNRFVAKQFRELVEWDLPGSNSNLCTTEAWIGEDLMIGALSGSRNTSGQLHPATVHWRAANGERYSIRLLRRLAGEHWSKHTRGFLYEAHASEGHLNVEIQIETDMEIEVFFEVQGPNLGSADVRGGEWIFPGLRCSLEAEAPAPFVRELGERIEIVYPYRPAQSAQRMSFRLQVERSDD</sequence>
<proteinExistence type="predicted"/>
<keyword evidence="2" id="KW-1185">Reference proteome</keyword>
<dbReference type="PANTHER" id="PTHR40616">
    <property type="entry name" value="LINALOOL DEHYDRATASE_ISOMERASE DOMAIN-CONTAINING PROTEIN"/>
    <property type="match status" value="1"/>
</dbReference>
<dbReference type="Proteomes" id="UP000570361">
    <property type="component" value="Unassembled WGS sequence"/>
</dbReference>
<protein>
    <submittedName>
        <fullName evidence="1">Uncharacterized protein</fullName>
    </submittedName>
</protein>
<dbReference type="EMBL" id="JACHXK010000008">
    <property type="protein sequence ID" value="MBB3111637.1"/>
    <property type="molecule type" value="Genomic_DNA"/>
</dbReference>
<name>A0A7W5AZH4_9BACL</name>
<evidence type="ECO:0000313" key="2">
    <source>
        <dbReference type="Proteomes" id="UP000570361"/>
    </source>
</evidence>
<gene>
    <name evidence="1" type="ORF">FHS18_003705</name>
</gene>
<dbReference type="AlphaFoldDB" id="A0A7W5AZH4"/>
<dbReference type="RefSeq" id="WP_183601508.1">
    <property type="nucleotide sequence ID" value="NZ_JACHXK010000008.1"/>
</dbReference>
<reference evidence="1 2" key="1">
    <citation type="submission" date="2020-08" db="EMBL/GenBank/DDBJ databases">
        <title>Genomic Encyclopedia of Type Strains, Phase III (KMG-III): the genomes of soil and plant-associated and newly described type strains.</title>
        <authorList>
            <person name="Whitman W."/>
        </authorList>
    </citation>
    <scope>NUCLEOTIDE SEQUENCE [LARGE SCALE GENOMIC DNA]</scope>
    <source>
        <strain evidence="1 2">CECT 5862</strain>
    </source>
</reference>
<accession>A0A7W5AZH4</accession>